<feature type="transmembrane region" description="Helical" evidence="1">
    <location>
        <begin position="36"/>
        <end position="59"/>
    </location>
</feature>
<evidence type="ECO:0000256" key="1">
    <source>
        <dbReference type="SAM" id="Phobius"/>
    </source>
</evidence>
<reference evidence="2" key="2">
    <citation type="journal article" date="2015" name="Data Brief">
        <title>Shoot transcriptome of the giant reed, Arundo donax.</title>
        <authorList>
            <person name="Barrero R.A."/>
            <person name="Guerrero F.D."/>
            <person name="Moolhuijzen P."/>
            <person name="Goolsby J.A."/>
            <person name="Tidwell J."/>
            <person name="Bellgard S.E."/>
            <person name="Bellgard M.I."/>
        </authorList>
    </citation>
    <scope>NUCLEOTIDE SEQUENCE</scope>
    <source>
        <tissue evidence="2">Shoot tissue taken approximately 20 cm above the soil surface</tissue>
    </source>
</reference>
<name>A0A0A9FUQ6_ARUDO</name>
<accession>A0A0A9FUQ6</accession>
<keyword evidence="1" id="KW-0472">Membrane</keyword>
<evidence type="ECO:0000313" key="2">
    <source>
        <dbReference type="EMBL" id="JAE16570.1"/>
    </source>
</evidence>
<keyword evidence="1" id="KW-0812">Transmembrane</keyword>
<keyword evidence="1" id="KW-1133">Transmembrane helix</keyword>
<reference evidence="2" key="1">
    <citation type="submission" date="2014-09" db="EMBL/GenBank/DDBJ databases">
        <authorList>
            <person name="Magalhaes I.L.F."/>
            <person name="Oliveira U."/>
            <person name="Santos F.R."/>
            <person name="Vidigal T.H.D.A."/>
            <person name="Brescovit A.D."/>
            <person name="Santos A.J."/>
        </authorList>
    </citation>
    <scope>NUCLEOTIDE SEQUENCE</scope>
    <source>
        <tissue evidence="2">Shoot tissue taken approximately 20 cm above the soil surface</tissue>
    </source>
</reference>
<proteinExistence type="predicted"/>
<protein>
    <submittedName>
        <fullName evidence="2">Uncharacterized protein</fullName>
    </submittedName>
</protein>
<sequence length="65" mass="7496">MSLMSMSNLPNRCWLFERNAEVIQRSRDSDMIWWPVLSYSTCVLPHILSMLSVMSLIAGEMASMK</sequence>
<dbReference type="AlphaFoldDB" id="A0A0A9FUQ6"/>
<dbReference type="EMBL" id="GBRH01181326">
    <property type="protein sequence ID" value="JAE16570.1"/>
    <property type="molecule type" value="Transcribed_RNA"/>
</dbReference>
<organism evidence="2">
    <name type="scientific">Arundo donax</name>
    <name type="common">Giant reed</name>
    <name type="synonym">Donax arundinaceus</name>
    <dbReference type="NCBI Taxonomy" id="35708"/>
    <lineage>
        <taxon>Eukaryota</taxon>
        <taxon>Viridiplantae</taxon>
        <taxon>Streptophyta</taxon>
        <taxon>Embryophyta</taxon>
        <taxon>Tracheophyta</taxon>
        <taxon>Spermatophyta</taxon>
        <taxon>Magnoliopsida</taxon>
        <taxon>Liliopsida</taxon>
        <taxon>Poales</taxon>
        <taxon>Poaceae</taxon>
        <taxon>PACMAD clade</taxon>
        <taxon>Arundinoideae</taxon>
        <taxon>Arundineae</taxon>
        <taxon>Arundo</taxon>
    </lineage>
</organism>